<comment type="similarity">
    <text evidence="1">Belongs to the UFM1 family.</text>
</comment>
<dbReference type="AlphaFoldDB" id="A0A2I3TXI1"/>
<comment type="function">
    <text evidence="6">Ubiquitin-like modifier which can be covalently attached via an isopeptide bond to lysine residues of substrate proteins as a monomer or a lysine-linked polymer. The so-called ufmylation, requires the UFM1-activating E1 enzyme UBA5, the UFM1-conjugating E2 enzyme UFC1, and the UFM1-ligase E3 enzyme UFL1. Ufmylation is involved in various processes, such as ribosome recycling, response to DNA damage, transcription or reticulophagy (also called ER-phagy) induced in response to endoplasmic reticulum stress.</text>
</comment>
<evidence type="ECO:0000256" key="4">
    <source>
        <dbReference type="ARBA" id="ARBA00022786"/>
    </source>
</evidence>
<dbReference type="Pfam" id="PF03671">
    <property type="entry name" value="Ufm1"/>
    <property type="match status" value="1"/>
</dbReference>
<name>A0A2I3TXI1_PANTR</name>
<organism evidence="7 8">
    <name type="scientific">Pan troglodytes</name>
    <name type="common">Chimpanzee</name>
    <dbReference type="NCBI Taxonomy" id="9598"/>
    <lineage>
        <taxon>Eukaryota</taxon>
        <taxon>Metazoa</taxon>
        <taxon>Chordata</taxon>
        <taxon>Craniata</taxon>
        <taxon>Vertebrata</taxon>
        <taxon>Euteleostomi</taxon>
        <taxon>Mammalia</taxon>
        <taxon>Eutheria</taxon>
        <taxon>Euarchontoglires</taxon>
        <taxon>Primates</taxon>
        <taxon>Haplorrhini</taxon>
        <taxon>Catarrhini</taxon>
        <taxon>Hominidae</taxon>
        <taxon>Pan</taxon>
    </lineage>
</organism>
<sequence length="69" mass="7720">MSKVSFKITLRSDPRLATPFTAVLQFATEEFQVPAARSAIITNDGIGKNPAQTCWKCFSTTWFRTANYS</sequence>
<dbReference type="InterPro" id="IPR005375">
    <property type="entry name" value="UFM1"/>
</dbReference>
<dbReference type="Bgee" id="ENSPTRG00000046118">
    <property type="expression patterns" value="Expressed in pituitary gland and 7 other cell types or tissues"/>
</dbReference>
<dbReference type="SUPFAM" id="SSF54236">
    <property type="entry name" value="Ubiquitin-like"/>
    <property type="match status" value="1"/>
</dbReference>
<proteinExistence type="inferred from homology"/>
<evidence type="ECO:0000256" key="2">
    <source>
        <dbReference type="ARBA" id="ARBA00015319"/>
    </source>
</evidence>
<dbReference type="GO" id="GO:0034976">
    <property type="term" value="P:response to endoplasmic reticulum stress"/>
    <property type="evidence" value="ECO:0000318"/>
    <property type="project" value="GO_Central"/>
</dbReference>
<evidence type="ECO:0000256" key="6">
    <source>
        <dbReference type="ARBA" id="ARBA00045800"/>
    </source>
</evidence>
<dbReference type="Ensembl" id="ENSPTRT00000080235.1">
    <property type="protein sequence ID" value="ENSPTRP00000093929.1"/>
    <property type="gene ID" value="ENSPTRG00000046118.1"/>
</dbReference>
<dbReference type="GO" id="GO:0005634">
    <property type="term" value="C:nucleus"/>
    <property type="evidence" value="ECO:0000318"/>
    <property type="project" value="GO_Central"/>
</dbReference>
<dbReference type="GeneTree" id="ENSGT00390000010391"/>
<comment type="subunit">
    <text evidence="5">Interacts with UBA5. Interacts with UFC1.</text>
</comment>
<keyword evidence="8" id="KW-1185">Reference proteome</keyword>
<keyword evidence="4" id="KW-0833">Ubl conjugation pathway</keyword>
<reference evidence="7" key="2">
    <citation type="submission" date="2025-08" db="UniProtKB">
        <authorList>
            <consortium name="Ensembl"/>
        </authorList>
    </citation>
    <scope>IDENTIFICATION</scope>
</reference>
<keyword evidence="3" id="KW-1017">Isopeptide bond</keyword>
<evidence type="ECO:0000256" key="5">
    <source>
        <dbReference type="ARBA" id="ARBA00038545"/>
    </source>
</evidence>
<evidence type="ECO:0000256" key="3">
    <source>
        <dbReference type="ARBA" id="ARBA00022499"/>
    </source>
</evidence>
<evidence type="ECO:0000313" key="8">
    <source>
        <dbReference type="Proteomes" id="UP000002277"/>
    </source>
</evidence>
<evidence type="ECO:0000313" key="7">
    <source>
        <dbReference type="Ensembl" id="ENSPTRP00000093929.1"/>
    </source>
</evidence>
<dbReference type="PANTHER" id="PTHR15825">
    <property type="entry name" value="UBIQUITIN-FOLD MODIFIER 1"/>
    <property type="match status" value="1"/>
</dbReference>
<dbReference type="PANTHER" id="PTHR15825:SF4">
    <property type="entry name" value="UBIQUITIN-FOLD MODIFIER 1"/>
    <property type="match status" value="1"/>
</dbReference>
<dbReference type="InterPro" id="IPR029071">
    <property type="entry name" value="Ubiquitin-like_domsf"/>
</dbReference>
<dbReference type="EMBL" id="AACZ04067684">
    <property type="status" value="NOT_ANNOTATED_CDS"/>
    <property type="molecule type" value="Genomic_DNA"/>
</dbReference>
<evidence type="ECO:0000256" key="1">
    <source>
        <dbReference type="ARBA" id="ARBA00010230"/>
    </source>
</evidence>
<dbReference type="GO" id="GO:0005737">
    <property type="term" value="C:cytoplasm"/>
    <property type="evidence" value="ECO:0000318"/>
    <property type="project" value="GO_Central"/>
</dbReference>
<protein>
    <recommendedName>
        <fullName evidence="2">Ubiquitin-fold modifier 1</fullName>
    </recommendedName>
</protein>
<accession>A0A2I3TXI1</accession>
<reference evidence="7" key="3">
    <citation type="submission" date="2025-09" db="UniProtKB">
        <authorList>
            <consortium name="Ensembl"/>
        </authorList>
    </citation>
    <scope>IDENTIFICATION</scope>
</reference>
<reference evidence="7 8" key="1">
    <citation type="journal article" date="2005" name="Nature">
        <title>Initial sequence of the chimpanzee genome and comparison with the human genome.</title>
        <authorList>
            <consortium name="Chimpanzee sequencing and analysis consortium"/>
        </authorList>
    </citation>
    <scope>NUCLEOTIDE SEQUENCE [LARGE SCALE GENOMIC DNA]</scope>
</reference>
<dbReference type="Gene3D" id="3.10.20.90">
    <property type="entry name" value="Phosphatidylinositol 3-kinase Catalytic Subunit, Chain A, domain 1"/>
    <property type="match status" value="1"/>
</dbReference>
<dbReference type="GO" id="GO:0071569">
    <property type="term" value="P:protein ufmylation"/>
    <property type="evidence" value="ECO:0007669"/>
    <property type="project" value="InterPro"/>
</dbReference>
<dbReference type="InParanoid" id="A0A2I3TXI1"/>
<dbReference type="Proteomes" id="UP000002277">
    <property type="component" value="Chromosome 8"/>
</dbReference>
<dbReference type="GO" id="GO:0061709">
    <property type="term" value="P:reticulophagy"/>
    <property type="evidence" value="ECO:0000318"/>
    <property type="project" value="GO_Central"/>
</dbReference>